<feature type="chain" id="PRO_5046640917" evidence="2">
    <location>
        <begin position="27"/>
        <end position="345"/>
    </location>
</feature>
<gene>
    <name evidence="3" type="ORF">H9L21_11680</name>
</gene>
<keyword evidence="1 2" id="KW-0732">Signal</keyword>
<dbReference type="PANTHER" id="PTHR30006:SF2">
    <property type="entry name" value="ABC TRANSPORTER SUBSTRATE-BINDING PROTEIN"/>
    <property type="match status" value="1"/>
</dbReference>
<evidence type="ECO:0000313" key="3">
    <source>
        <dbReference type="EMBL" id="QNL93756.1"/>
    </source>
</evidence>
<dbReference type="Proteomes" id="UP000515871">
    <property type="component" value="Chromosome"/>
</dbReference>
<accession>A0ABX6SRT7</accession>
<feature type="signal peptide" evidence="2">
    <location>
        <begin position="1"/>
        <end position="26"/>
    </location>
</feature>
<evidence type="ECO:0000313" key="4">
    <source>
        <dbReference type="Proteomes" id="UP000515871"/>
    </source>
</evidence>
<dbReference type="EMBL" id="CP060587">
    <property type="protein sequence ID" value="QNL93756.1"/>
    <property type="molecule type" value="Genomic_DNA"/>
</dbReference>
<dbReference type="RefSeq" id="WP_154596747.1">
    <property type="nucleotide sequence ID" value="NZ_CP060587.1"/>
</dbReference>
<dbReference type="SUPFAM" id="SSF53850">
    <property type="entry name" value="Periplasmic binding protein-like II"/>
    <property type="match status" value="1"/>
</dbReference>
<dbReference type="PANTHER" id="PTHR30006">
    <property type="entry name" value="THIAMINE-BINDING PERIPLASMIC PROTEIN-RELATED"/>
    <property type="match status" value="1"/>
</dbReference>
<dbReference type="PROSITE" id="PS51257">
    <property type="entry name" value="PROKAR_LIPOPROTEIN"/>
    <property type="match status" value="1"/>
</dbReference>
<proteinExistence type="predicted"/>
<name>A0ABX6SRT7_9ACTN</name>
<protein>
    <submittedName>
        <fullName evidence="3">Extracellular solute-binding protein</fullName>
    </submittedName>
</protein>
<sequence length="345" mass="36599">MRSPGRTKRFVSAVALVVTGALAVSACGGGSSGGKLVDGSWDDVVAAAEDEGKVAFYIGASADQAQRVVDAFNEKYPDIEVVIEAGGGDIVPRVETQMKTGTEGADVFMHADPAWYRAHEDELLTLSGPSGEGLRADAWIVPDKAVDVHGSPYSMFVWNTKMFPEGFSDWDDFLKPEVKGKLGFRADATKSAAGFLDFVETNVSEDYLERVGALKPKLYPSVVPITQAVAAGEVGATVAALPSVVKQLQASGAPLDFAYPDEGYGIEYVSAALENATHPNAAVVFMDFLLSTDGQESLNGDGYGVPARDGVEGALDPAGWTWQDSEKLTPDVLADWGRKLDRALK</sequence>
<dbReference type="Pfam" id="PF13531">
    <property type="entry name" value="SBP_bac_11"/>
    <property type="match status" value="1"/>
</dbReference>
<organism evidence="3 4">
    <name type="scientific">Aeromicrobium senzhongii</name>
    <dbReference type="NCBI Taxonomy" id="2663859"/>
    <lineage>
        <taxon>Bacteria</taxon>
        <taxon>Bacillati</taxon>
        <taxon>Actinomycetota</taxon>
        <taxon>Actinomycetes</taxon>
        <taxon>Propionibacteriales</taxon>
        <taxon>Nocardioidaceae</taxon>
        <taxon>Aeromicrobium</taxon>
    </lineage>
</organism>
<keyword evidence="4" id="KW-1185">Reference proteome</keyword>
<evidence type="ECO:0000256" key="1">
    <source>
        <dbReference type="ARBA" id="ARBA00022729"/>
    </source>
</evidence>
<reference evidence="3 4" key="1">
    <citation type="submission" date="2020-08" db="EMBL/GenBank/DDBJ databases">
        <title>Novel species in genus Aeromicrobium.</title>
        <authorList>
            <person name="Zhang G."/>
        </authorList>
    </citation>
    <scope>NUCLEOTIDE SEQUENCE [LARGE SCALE GENOMIC DNA]</scope>
    <source>
        <strain evidence="4">zg-629</strain>
    </source>
</reference>
<dbReference type="Gene3D" id="3.40.190.10">
    <property type="entry name" value="Periplasmic binding protein-like II"/>
    <property type="match status" value="2"/>
</dbReference>
<evidence type="ECO:0000256" key="2">
    <source>
        <dbReference type="SAM" id="SignalP"/>
    </source>
</evidence>